<accession>A0A9P0GB80</accession>
<gene>
    <name evidence="2" type="ORF">PSYICH_LOCUS6517</name>
</gene>
<evidence type="ECO:0000313" key="3">
    <source>
        <dbReference type="Proteomes" id="UP001153636"/>
    </source>
</evidence>
<feature type="region of interest" description="Disordered" evidence="1">
    <location>
        <begin position="1"/>
        <end position="20"/>
    </location>
</feature>
<organism evidence="2 3">
    <name type="scientific">Psylliodes chrysocephalus</name>
    <dbReference type="NCBI Taxonomy" id="3402493"/>
    <lineage>
        <taxon>Eukaryota</taxon>
        <taxon>Metazoa</taxon>
        <taxon>Ecdysozoa</taxon>
        <taxon>Arthropoda</taxon>
        <taxon>Hexapoda</taxon>
        <taxon>Insecta</taxon>
        <taxon>Pterygota</taxon>
        <taxon>Neoptera</taxon>
        <taxon>Endopterygota</taxon>
        <taxon>Coleoptera</taxon>
        <taxon>Polyphaga</taxon>
        <taxon>Cucujiformia</taxon>
        <taxon>Chrysomeloidea</taxon>
        <taxon>Chrysomelidae</taxon>
        <taxon>Galerucinae</taxon>
        <taxon>Alticini</taxon>
        <taxon>Psylliodes</taxon>
    </lineage>
</organism>
<dbReference type="AlphaFoldDB" id="A0A9P0GB80"/>
<feature type="compositionally biased region" description="Polar residues" evidence="1">
    <location>
        <begin position="8"/>
        <end position="17"/>
    </location>
</feature>
<keyword evidence="3" id="KW-1185">Reference proteome</keyword>
<feature type="region of interest" description="Disordered" evidence="1">
    <location>
        <begin position="30"/>
        <end position="50"/>
    </location>
</feature>
<dbReference type="Proteomes" id="UP001153636">
    <property type="component" value="Chromosome 2"/>
</dbReference>
<name>A0A9P0GB80_9CUCU</name>
<protein>
    <submittedName>
        <fullName evidence="2">Uncharacterized protein</fullName>
    </submittedName>
</protein>
<reference evidence="2" key="1">
    <citation type="submission" date="2022-01" db="EMBL/GenBank/DDBJ databases">
        <authorList>
            <person name="King R."/>
        </authorList>
    </citation>
    <scope>NUCLEOTIDE SEQUENCE</scope>
</reference>
<feature type="compositionally biased region" description="Polar residues" evidence="1">
    <location>
        <begin position="30"/>
        <end position="43"/>
    </location>
</feature>
<sequence>MQIKHPTVSLNINNESSATERQEENVETFIYSNNTTGDSNPSTSREKITSKDNTVSLEPTKLFAQGAQSEQSYQTDISVFIPKRLTQRGKQIIDEKLIRLFTDTYQPFWIIEKLPFVGLLKLLILHLNYPVDT</sequence>
<evidence type="ECO:0000256" key="1">
    <source>
        <dbReference type="SAM" id="MobiDB-lite"/>
    </source>
</evidence>
<proteinExistence type="predicted"/>
<evidence type="ECO:0000313" key="2">
    <source>
        <dbReference type="EMBL" id="CAH1106863.1"/>
    </source>
</evidence>
<dbReference type="EMBL" id="OV651814">
    <property type="protein sequence ID" value="CAH1106863.1"/>
    <property type="molecule type" value="Genomic_DNA"/>
</dbReference>